<evidence type="ECO:0000313" key="3">
    <source>
        <dbReference type="Proteomes" id="UP001623348"/>
    </source>
</evidence>
<dbReference type="SUPFAM" id="SSF56219">
    <property type="entry name" value="DNase I-like"/>
    <property type="match status" value="1"/>
</dbReference>
<organism evidence="2 3">
    <name type="scientific">Grus japonensis</name>
    <name type="common">Japanese crane</name>
    <name type="synonym">Red-crowned crane</name>
    <dbReference type="NCBI Taxonomy" id="30415"/>
    <lineage>
        <taxon>Eukaryota</taxon>
        <taxon>Metazoa</taxon>
        <taxon>Chordata</taxon>
        <taxon>Craniata</taxon>
        <taxon>Vertebrata</taxon>
        <taxon>Euteleostomi</taxon>
        <taxon>Archelosauria</taxon>
        <taxon>Archosauria</taxon>
        <taxon>Dinosauria</taxon>
        <taxon>Saurischia</taxon>
        <taxon>Theropoda</taxon>
        <taxon>Coelurosauria</taxon>
        <taxon>Aves</taxon>
        <taxon>Neognathae</taxon>
        <taxon>Neoaves</taxon>
        <taxon>Gruiformes</taxon>
        <taxon>Gruidae</taxon>
        <taxon>Grus</taxon>
    </lineage>
</organism>
<dbReference type="Pfam" id="PF00078">
    <property type="entry name" value="RVT_1"/>
    <property type="match status" value="2"/>
</dbReference>
<dbReference type="Gene3D" id="3.60.10.10">
    <property type="entry name" value="Endonuclease/exonuclease/phosphatase"/>
    <property type="match status" value="1"/>
</dbReference>
<name>A0ABC9YID5_GRUJA</name>
<dbReference type="AlphaFoldDB" id="A0ABC9YID5"/>
<sequence length="1169" mass="133127">MELLERVQRRATKLIRGLEPLSYEDRLRELGLFSLEKRQLRGDLIAAYQYLKGAYRQDEGKGRAWENEELPTAGEDEVREYLRNLKVHKSMGPDEMHPFVLRELVDEMAKPLAIIFEKSRQCSEAPTDWKRGNITPIFKKGKKGDPGNYRPVSLTSAPSKIMEQTLLETMLRHMENKEVIGDSQQGFTKGVSCLTNLVAFYDGVTALVDKGRAADVISLDLCKAFDTVPHDILVSKLERHGFDGWTTRWIRNWLDGRTQRVVVNGSMSKWRMVTSGVPQGSVLGPALFNIFVGDMDSGIECTLSKFADDTKLCGVVDTLEGRDAIQRDLDRLERWARANCMKFNKAKCKVLHVGWRNPKHNYRLGEEWMESSPKEKDLGVLIDEKLNMSLQCALAAQKANRVLGCTKRSMASRLREVILPLYSALVRPHLEYCIQLWGPQYKRDMDLLEKDRPARQGGGVALYVREQLECIELCLGMDEERIKTIWALVLMGDFNHPDICWKGNTARHTQSRRFLQSIDDNFLTQVVEEPTRRGVLLDLVLTNKEGLVEDVKAVGSLGCSDHEMVELRILHGRSRAISRITALDFRRANFGLFKDLLGRISWVRGLEGWGGVQDSWSIFLQAEARCVPKSRKSSKGDRRPAWMSKELLEKLKGKKEVYRMWKKGVATWEECRNVVRVCRDATRKAKAHLELNLAGDVKDNKKGFFKYISSKRKTRENVGPLLNEVSVLVTEDAEKAELLNAAFASVFTAKASPQESQTLEEINSGERKTFPWLRRIGSWRTGEVPEDWRKADVTLVFKKGKKEDLGNYGPVSLTSIPGKMMEQLILGIINKHVEEKKVIRSDQHGFMCPSPLPKPCHTNPIQFTKGKSCLTNLIAFYDGMTDWVDEGRAVDVDYLDFSKAFDIVSHNILIGKLRNCGLDEWTARWVENWLNGRAQRVVISDVESSWRPVSSGLPQGSVLGPVLFNIFINDLDEGTECTLSKFVDNTKLGGVADTPEACAAIQRDLDRLESWVERNLMKFNRGKCRVLHLGKNNPRHQYRLGVDLLGSSSAEKDLGVLVDNKLSMSQQCALVAKKIPCGILGCIKKSVASRSREVILPLYSALVRPHLEYCIQFWAPQFKKDRELLERVQLRSMRMIRGLEHLSYEERLRELGLFSLEKRRLRRGSHQHL</sequence>
<dbReference type="InterPro" id="IPR005135">
    <property type="entry name" value="Endo/exonuclease/phosphatase"/>
</dbReference>
<dbReference type="PROSITE" id="PS50878">
    <property type="entry name" value="RT_POL"/>
    <property type="match status" value="2"/>
</dbReference>
<evidence type="ECO:0000313" key="2">
    <source>
        <dbReference type="EMBL" id="GAB0209696.1"/>
    </source>
</evidence>
<accession>A0ABC9YID5</accession>
<evidence type="ECO:0000259" key="1">
    <source>
        <dbReference type="PROSITE" id="PS50878"/>
    </source>
</evidence>
<dbReference type="EMBL" id="BAAFJT010000314">
    <property type="protein sequence ID" value="GAB0209696.1"/>
    <property type="molecule type" value="Genomic_DNA"/>
</dbReference>
<dbReference type="Pfam" id="PF14529">
    <property type="entry name" value="Exo_endo_phos_2"/>
    <property type="match status" value="1"/>
</dbReference>
<dbReference type="SUPFAM" id="SSF56672">
    <property type="entry name" value="DNA/RNA polymerases"/>
    <property type="match status" value="2"/>
</dbReference>
<dbReference type="PANTHER" id="PTHR33332">
    <property type="entry name" value="REVERSE TRANSCRIPTASE DOMAIN-CONTAINING PROTEIN"/>
    <property type="match status" value="1"/>
</dbReference>
<dbReference type="Proteomes" id="UP001623348">
    <property type="component" value="Unassembled WGS sequence"/>
</dbReference>
<protein>
    <submittedName>
        <fullName evidence="2">Mitochondrial enolase superfamily member 1</fullName>
    </submittedName>
</protein>
<reference evidence="2 3" key="1">
    <citation type="submission" date="2024-06" db="EMBL/GenBank/DDBJ databases">
        <title>The draft genome of Grus japonensis, version 3.</title>
        <authorList>
            <person name="Nabeshima K."/>
            <person name="Suzuki S."/>
            <person name="Onuma M."/>
        </authorList>
    </citation>
    <scope>NUCLEOTIDE SEQUENCE [LARGE SCALE GENOMIC DNA]</scope>
    <source>
        <strain evidence="2 3">451A</strain>
    </source>
</reference>
<dbReference type="InterPro" id="IPR043502">
    <property type="entry name" value="DNA/RNA_pol_sf"/>
</dbReference>
<feature type="domain" description="Reverse transcriptase" evidence="1">
    <location>
        <begin position="118"/>
        <end position="382"/>
    </location>
</feature>
<dbReference type="CDD" id="cd01650">
    <property type="entry name" value="RT_nLTR_like"/>
    <property type="match status" value="2"/>
</dbReference>
<comment type="caution">
    <text evidence="2">The sequence shown here is derived from an EMBL/GenBank/DDBJ whole genome shotgun (WGS) entry which is preliminary data.</text>
</comment>
<dbReference type="InterPro" id="IPR036691">
    <property type="entry name" value="Endo/exonu/phosph_ase_sf"/>
</dbReference>
<feature type="domain" description="Reverse transcriptase" evidence="1">
    <location>
        <begin position="777"/>
        <end position="1044"/>
    </location>
</feature>
<keyword evidence="3" id="KW-1185">Reference proteome</keyword>
<dbReference type="InterPro" id="IPR000477">
    <property type="entry name" value="RT_dom"/>
</dbReference>
<gene>
    <name evidence="2" type="ORF">GRJ2_003435300</name>
</gene>
<proteinExistence type="predicted"/>